<dbReference type="EMBL" id="QGSZ01000279">
    <property type="protein sequence ID" value="RQW99037.1"/>
    <property type="molecule type" value="Genomic_DNA"/>
</dbReference>
<proteinExistence type="predicted"/>
<accession>A0A3N9WDV1</accession>
<name>A0A3N9WDV1_9ACTN</name>
<reference evidence="1 2" key="1">
    <citation type="submission" date="2018-05" db="EMBL/GenBank/DDBJ databases">
        <title>Micromonospora from Atacama Desert.</title>
        <authorList>
            <person name="Carro L."/>
            <person name="Goodfellow M."/>
            <person name="Klenk H.-P."/>
        </authorList>
    </citation>
    <scope>NUCLEOTIDE SEQUENCE [LARGE SCALE GENOMIC DNA]</scope>
    <source>
        <strain evidence="1 2">LB39</strain>
    </source>
</reference>
<evidence type="ECO:0000313" key="2">
    <source>
        <dbReference type="Proteomes" id="UP000282312"/>
    </source>
</evidence>
<dbReference type="Proteomes" id="UP000282312">
    <property type="component" value="Unassembled WGS sequence"/>
</dbReference>
<protein>
    <submittedName>
        <fullName evidence="1">Uncharacterized protein</fullName>
    </submittedName>
</protein>
<comment type="caution">
    <text evidence="1">The sequence shown here is derived from an EMBL/GenBank/DDBJ whole genome shotgun (WGS) entry which is preliminary data.</text>
</comment>
<gene>
    <name evidence="1" type="ORF">DLJ59_25860</name>
</gene>
<organism evidence="1 2">
    <name type="scientific">Micromonospora inaquosa</name>
    <dbReference type="NCBI Taxonomy" id="2203716"/>
    <lineage>
        <taxon>Bacteria</taxon>
        <taxon>Bacillati</taxon>
        <taxon>Actinomycetota</taxon>
        <taxon>Actinomycetes</taxon>
        <taxon>Micromonosporales</taxon>
        <taxon>Micromonosporaceae</taxon>
        <taxon>Micromonospora</taxon>
    </lineage>
</organism>
<evidence type="ECO:0000313" key="1">
    <source>
        <dbReference type="EMBL" id="RQW99037.1"/>
    </source>
</evidence>
<keyword evidence="2" id="KW-1185">Reference proteome</keyword>
<sequence>MSTDADLVSEVDDPERRLALIRQREILLAFEEYGPGYHRVTGDGCRYVAEIVNATPAEWEWIYAHARTHPEVLIQAGPARNPVQWRQLRREQGEAAFRAADAAFTAGDTQAALDLLDEAHALGAIGPEQWERLRLAVITTADGAR</sequence>
<dbReference type="AlphaFoldDB" id="A0A3N9WDV1"/>